<reference evidence="2" key="2">
    <citation type="submission" date="2025-08" db="UniProtKB">
        <authorList>
            <consortium name="Ensembl"/>
        </authorList>
    </citation>
    <scope>IDENTIFICATION</scope>
</reference>
<dbReference type="AlphaFoldDB" id="A0A4W5Q6Z2"/>
<accession>A0A4W5Q6Z2</accession>
<reference evidence="2" key="3">
    <citation type="submission" date="2025-09" db="UniProtKB">
        <authorList>
            <consortium name="Ensembl"/>
        </authorList>
    </citation>
    <scope>IDENTIFICATION</scope>
</reference>
<dbReference type="Ensembl" id="ENSHHUT00000070548.1">
    <property type="protein sequence ID" value="ENSHHUP00000068259.1"/>
    <property type="gene ID" value="ENSHHUG00000040242.1"/>
</dbReference>
<dbReference type="InterPro" id="IPR039051">
    <property type="entry name" value="SE-CTX-like"/>
</dbReference>
<dbReference type="STRING" id="62062.ENSHHUP00000068259"/>
<name>A0A4W5Q6Z2_9TELE</name>
<dbReference type="PANTHER" id="PTHR40472">
    <property type="entry name" value="RICIN B-TYPE LECTIN DOMAIN-CONTAINING PROTEIN"/>
    <property type="match status" value="1"/>
</dbReference>
<evidence type="ECO:0000256" key="1">
    <source>
        <dbReference type="SAM" id="Phobius"/>
    </source>
</evidence>
<keyword evidence="1" id="KW-0812">Transmembrane</keyword>
<keyword evidence="3" id="KW-1185">Reference proteome</keyword>
<organism evidence="2 3">
    <name type="scientific">Hucho hucho</name>
    <name type="common">huchen</name>
    <dbReference type="NCBI Taxonomy" id="62062"/>
    <lineage>
        <taxon>Eukaryota</taxon>
        <taxon>Metazoa</taxon>
        <taxon>Chordata</taxon>
        <taxon>Craniata</taxon>
        <taxon>Vertebrata</taxon>
        <taxon>Euteleostomi</taxon>
        <taxon>Actinopterygii</taxon>
        <taxon>Neopterygii</taxon>
        <taxon>Teleostei</taxon>
        <taxon>Protacanthopterygii</taxon>
        <taxon>Salmoniformes</taxon>
        <taxon>Salmonidae</taxon>
        <taxon>Salmoninae</taxon>
        <taxon>Hucho</taxon>
    </lineage>
</organism>
<dbReference type="Proteomes" id="UP000314982">
    <property type="component" value="Unassembled WGS sequence"/>
</dbReference>
<evidence type="ECO:0000313" key="3">
    <source>
        <dbReference type="Proteomes" id="UP000314982"/>
    </source>
</evidence>
<keyword evidence="1" id="KW-1133">Transmembrane helix</keyword>
<dbReference type="GeneTree" id="ENSGT00940000181547"/>
<reference evidence="3" key="1">
    <citation type="submission" date="2018-06" db="EMBL/GenBank/DDBJ databases">
        <title>Genome assembly of Danube salmon.</title>
        <authorList>
            <person name="Macqueen D.J."/>
            <person name="Gundappa M.K."/>
        </authorList>
    </citation>
    <scope>NUCLEOTIDE SEQUENCE [LARGE SCALE GENOMIC DNA]</scope>
</reference>
<evidence type="ECO:0008006" key="4">
    <source>
        <dbReference type="Google" id="ProtNLM"/>
    </source>
</evidence>
<sequence>MVDNDRSKLDLVKLLQCVTTIFSVVAVANPIFSVAGSLIRVQNFDREEQILSQYEKFQDCLNANPKFKEKKMEKFLSNYENTDADLNLDALYGAVTGDNISGNPIMEIMVSTEQWSRRAVEHFCARLKKLFLVGIIAAMSYASLKEGFVGDEMVKKWQGRMEDVGNRMKSVVGDKL</sequence>
<evidence type="ECO:0000313" key="2">
    <source>
        <dbReference type="Ensembl" id="ENSHHUP00000068259.1"/>
    </source>
</evidence>
<proteinExistence type="predicted"/>
<protein>
    <recommendedName>
        <fullName evidence="4">Rapunzel 5</fullName>
    </recommendedName>
</protein>
<keyword evidence="1" id="KW-0472">Membrane</keyword>
<feature type="transmembrane region" description="Helical" evidence="1">
    <location>
        <begin position="20"/>
        <end position="39"/>
    </location>
</feature>
<dbReference type="PANTHER" id="PTHR40472:SF10">
    <property type="entry name" value="RAPUNZEL 5"/>
    <property type="match status" value="1"/>
</dbReference>